<sequence>IPVRPDVDLAKIVFFDKNSYKKGQNGPDVDLAKILFSHVKALTPYTKMIRKRFSTKWPWDFAP</sequence>
<evidence type="ECO:0000313" key="1">
    <source>
        <dbReference type="EMBL" id="GMT01450.1"/>
    </source>
</evidence>
<proteinExistence type="predicted"/>
<name>A0AAV5U4X3_9BILA</name>
<protein>
    <recommendedName>
        <fullName evidence="3">Ribosomal protein</fullName>
    </recommendedName>
</protein>
<evidence type="ECO:0008006" key="3">
    <source>
        <dbReference type="Google" id="ProtNLM"/>
    </source>
</evidence>
<comment type="caution">
    <text evidence="1">The sequence shown here is derived from an EMBL/GenBank/DDBJ whole genome shotgun (WGS) entry which is preliminary data.</text>
</comment>
<organism evidence="1 2">
    <name type="scientific">Pristionchus entomophagus</name>
    <dbReference type="NCBI Taxonomy" id="358040"/>
    <lineage>
        <taxon>Eukaryota</taxon>
        <taxon>Metazoa</taxon>
        <taxon>Ecdysozoa</taxon>
        <taxon>Nematoda</taxon>
        <taxon>Chromadorea</taxon>
        <taxon>Rhabditida</taxon>
        <taxon>Rhabditina</taxon>
        <taxon>Diplogasteromorpha</taxon>
        <taxon>Diplogasteroidea</taxon>
        <taxon>Neodiplogasteridae</taxon>
        <taxon>Pristionchus</taxon>
    </lineage>
</organism>
<evidence type="ECO:0000313" key="2">
    <source>
        <dbReference type="Proteomes" id="UP001432027"/>
    </source>
</evidence>
<feature type="non-terminal residue" evidence="1">
    <location>
        <position position="1"/>
    </location>
</feature>
<reference evidence="1" key="1">
    <citation type="submission" date="2023-10" db="EMBL/GenBank/DDBJ databases">
        <title>Genome assembly of Pristionchus species.</title>
        <authorList>
            <person name="Yoshida K."/>
            <person name="Sommer R.J."/>
        </authorList>
    </citation>
    <scope>NUCLEOTIDE SEQUENCE</scope>
    <source>
        <strain evidence="1">RS0144</strain>
    </source>
</reference>
<dbReference type="Proteomes" id="UP001432027">
    <property type="component" value="Unassembled WGS sequence"/>
</dbReference>
<gene>
    <name evidence="1" type="ORF">PENTCL1PPCAC_23624</name>
</gene>
<keyword evidence="2" id="KW-1185">Reference proteome</keyword>
<dbReference type="EMBL" id="BTSX01000005">
    <property type="protein sequence ID" value="GMT01450.1"/>
    <property type="molecule type" value="Genomic_DNA"/>
</dbReference>
<accession>A0AAV5U4X3</accession>
<dbReference type="AlphaFoldDB" id="A0AAV5U4X3"/>